<dbReference type="PANTHER" id="PTHR34490">
    <property type="entry name" value="PROTEIN CBG12054-RELATED"/>
    <property type="match status" value="1"/>
</dbReference>
<keyword evidence="3" id="KW-1185">Reference proteome</keyword>
<dbReference type="EnsemblMetazoa" id="G13501.2">
    <property type="protein sequence ID" value="G13501.2:cds"/>
    <property type="gene ID" value="G13501"/>
</dbReference>
<evidence type="ECO:0000259" key="1">
    <source>
        <dbReference type="Pfam" id="PF24748"/>
    </source>
</evidence>
<dbReference type="Pfam" id="PF24748">
    <property type="entry name" value="Galaxin_repeat"/>
    <property type="match status" value="3"/>
</dbReference>
<evidence type="ECO:0000313" key="3">
    <source>
        <dbReference type="Proteomes" id="UP000005408"/>
    </source>
</evidence>
<accession>A0A8W8IC16</accession>
<sequence length="617" mass="70642">MISRTCKGIRRRCSKVLLESQHSASAFICQNKVNKTKYDPSTETCCNGTVASKLNHSDNSSSIECCEDRTYDTRRSLCCNNVLHNDKSPDTHNCSGTNVYRLKQENGDLFTNSHLDRTTVSDDTKAKRFLRVCGVANKYDPTQNMCCNGTLYPFNVDISCCDNAVYNKRTQLCCGGQLRPRSVLNESVECCGTSPYNSKESLCCNGCLYENKNPEKYHCCGSKPYTFYKDMCCKSEVYEWSDKSLCCGNRTYNRDLQYCFNKQEILDIHESKCNGVKYDTRESVCCGDTTLHPYSNNQRCCGFEIFDRRSHDCVYHHIVTKGNSWCNTEGEYNTTTHACCEGHRKEKTGKSWRCCGKDMINYNVEDCCGGKSFNIRNHQCCSGQILKLEDVCCSGQRLNQTTQVCCGKTLFRKQEIVQKSASYHDKCCPTLGGGVSYDSVNFICNYNDTIVNKSLLDPLCKGQRYDPKKDLCCNSQLFTNALKDGWSCCHPSASIYNSKKHVFCSGVRKKGKSCRKPRNRIRCPRRCKLKKMNLKRYCKRFLSNTGRFEVIRNIRRLIKRSKSCRCVYDKRQKKTCKGKQCVSIKKVIGISVEEENTTTLYIKRKKENFVKRVCKQV</sequence>
<feature type="domain" description="Galaxin-like repeats" evidence="1">
    <location>
        <begin position="133"/>
        <end position="260"/>
    </location>
</feature>
<feature type="domain" description="Galaxin-like repeats" evidence="1">
    <location>
        <begin position="273"/>
        <end position="386"/>
    </location>
</feature>
<feature type="domain" description="Galaxin-like repeats" evidence="1">
    <location>
        <begin position="13"/>
        <end position="103"/>
    </location>
</feature>
<proteinExistence type="predicted"/>
<dbReference type="InterPro" id="IPR055284">
    <property type="entry name" value="Galaxin-like"/>
</dbReference>
<protein>
    <recommendedName>
        <fullName evidence="1">Galaxin-like repeats domain-containing protein</fullName>
    </recommendedName>
</protein>
<dbReference type="InterPro" id="IPR056601">
    <property type="entry name" value="Galaxin_dom"/>
</dbReference>
<dbReference type="Proteomes" id="UP000005408">
    <property type="component" value="Unassembled WGS sequence"/>
</dbReference>
<dbReference type="AlphaFoldDB" id="A0A8W8IC16"/>
<dbReference type="PANTHER" id="PTHR34490:SF3">
    <property type="entry name" value="GALAXIN-LIKE ISOFORM X2"/>
    <property type="match status" value="1"/>
</dbReference>
<reference evidence="2" key="1">
    <citation type="submission" date="2022-08" db="UniProtKB">
        <authorList>
            <consortium name="EnsemblMetazoa"/>
        </authorList>
    </citation>
    <scope>IDENTIFICATION</scope>
    <source>
        <strain evidence="2">05x7-T-G4-1.051#20</strain>
    </source>
</reference>
<organism evidence="2 3">
    <name type="scientific">Magallana gigas</name>
    <name type="common">Pacific oyster</name>
    <name type="synonym">Crassostrea gigas</name>
    <dbReference type="NCBI Taxonomy" id="29159"/>
    <lineage>
        <taxon>Eukaryota</taxon>
        <taxon>Metazoa</taxon>
        <taxon>Spiralia</taxon>
        <taxon>Lophotrochozoa</taxon>
        <taxon>Mollusca</taxon>
        <taxon>Bivalvia</taxon>
        <taxon>Autobranchia</taxon>
        <taxon>Pteriomorphia</taxon>
        <taxon>Ostreida</taxon>
        <taxon>Ostreoidea</taxon>
        <taxon>Ostreidae</taxon>
        <taxon>Magallana</taxon>
    </lineage>
</organism>
<evidence type="ECO:0000313" key="2">
    <source>
        <dbReference type="EnsemblMetazoa" id="G13501.2:cds"/>
    </source>
</evidence>
<name>A0A8W8IC16_MAGGI</name>